<dbReference type="EMBL" id="NXEJ01000001">
    <property type="protein sequence ID" value="POO54267.1"/>
    <property type="molecule type" value="Genomic_DNA"/>
</dbReference>
<evidence type="ECO:0000313" key="2">
    <source>
        <dbReference type="Proteomes" id="UP000237447"/>
    </source>
</evidence>
<reference evidence="1 2" key="1">
    <citation type="journal article" date="2018" name="Syst. Appl. Microbiol.">
        <title>Agrobacterium rosae sp. nov., isolated from galls on different agricultural crops.</title>
        <authorList>
            <person name="Kuzmanovic N."/>
            <person name="Pulawska J."/>
            <person name="Smalla K."/>
            <person name="Nesme X."/>
        </authorList>
    </citation>
    <scope>NUCLEOTIDE SEQUENCE [LARGE SCALE GENOMIC DNA]</scope>
    <source>
        <strain evidence="1 2">NCPPB 1650</strain>
    </source>
</reference>
<proteinExistence type="predicted"/>
<dbReference type="Proteomes" id="UP000237447">
    <property type="component" value="Unassembled WGS sequence"/>
</dbReference>
<accession>A0AAE5S299</accession>
<gene>
    <name evidence="1" type="ORF">CPJ18_01820</name>
</gene>
<comment type="caution">
    <text evidence="1">The sequence shown here is derived from an EMBL/GenBank/DDBJ whole genome shotgun (WGS) entry which is preliminary data.</text>
</comment>
<protein>
    <submittedName>
        <fullName evidence="1">Uncharacterized protein</fullName>
    </submittedName>
</protein>
<sequence>METGMQERTQDELKIISSMADTMLDLGEGCTEEQLANRFTRAEIKTYSEEARTVAYRKADPIAA</sequence>
<name>A0AAE5S299_9HYPH</name>
<organism evidence="1 2">
    <name type="scientific">Agrobacterium rosae</name>
    <dbReference type="NCBI Taxonomy" id="1972867"/>
    <lineage>
        <taxon>Bacteria</taxon>
        <taxon>Pseudomonadati</taxon>
        <taxon>Pseudomonadota</taxon>
        <taxon>Alphaproteobacteria</taxon>
        <taxon>Hyphomicrobiales</taxon>
        <taxon>Rhizobiaceae</taxon>
        <taxon>Rhizobium/Agrobacterium group</taxon>
        <taxon>Agrobacterium</taxon>
    </lineage>
</organism>
<dbReference type="AlphaFoldDB" id="A0AAE5S299"/>
<evidence type="ECO:0000313" key="1">
    <source>
        <dbReference type="EMBL" id="POO54267.1"/>
    </source>
</evidence>